<dbReference type="OrthoDB" id="112166at2759"/>
<dbReference type="AlphaFoldDB" id="W4G599"/>
<evidence type="ECO:0000313" key="1">
    <source>
        <dbReference type="EMBL" id="ETV74865.1"/>
    </source>
</evidence>
<dbReference type="EMBL" id="KI913143">
    <property type="protein sequence ID" value="ETV74865.1"/>
    <property type="molecule type" value="Genomic_DNA"/>
</dbReference>
<dbReference type="STRING" id="112090.W4G599"/>
<accession>W4G599</accession>
<protein>
    <submittedName>
        <fullName evidence="1">Uncharacterized protein</fullName>
    </submittedName>
</protein>
<proteinExistence type="predicted"/>
<organism evidence="1">
    <name type="scientific">Aphanomyces astaci</name>
    <name type="common">Crayfish plague agent</name>
    <dbReference type="NCBI Taxonomy" id="112090"/>
    <lineage>
        <taxon>Eukaryota</taxon>
        <taxon>Sar</taxon>
        <taxon>Stramenopiles</taxon>
        <taxon>Oomycota</taxon>
        <taxon>Saprolegniomycetes</taxon>
        <taxon>Saprolegniales</taxon>
        <taxon>Verrucalvaceae</taxon>
        <taxon>Aphanomyces</taxon>
    </lineage>
</organism>
<dbReference type="GeneID" id="20812900"/>
<reference evidence="1" key="1">
    <citation type="submission" date="2013-12" db="EMBL/GenBank/DDBJ databases">
        <title>The Genome Sequence of Aphanomyces astaci APO3.</title>
        <authorList>
            <consortium name="The Broad Institute Genomics Platform"/>
            <person name="Russ C."/>
            <person name="Tyler B."/>
            <person name="van West P."/>
            <person name="Dieguez-Uribeondo J."/>
            <person name="Young S.K."/>
            <person name="Zeng Q."/>
            <person name="Gargeya S."/>
            <person name="Fitzgerald M."/>
            <person name="Abouelleil A."/>
            <person name="Alvarado L."/>
            <person name="Chapman S.B."/>
            <person name="Gainer-Dewar J."/>
            <person name="Goldberg J."/>
            <person name="Griggs A."/>
            <person name="Gujja S."/>
            <person name="Hansen M."/>
            <person name="Howarth C."/>
            <person name="Imamovic A."/>
            <person name="Ireland A."/>
            <person name="Larimer J."/>
            <person name="McCowan C."/>
            <person name="Murphy C."/>
            <person name="Pearson M."/>
            <person name="Poon T.W."/>
            <person name="Priest M."/>
            <person name="Roberts A."/>
            <person name="Saif S."/>
            <person name="Shea T."/>
            <person name="Sykes S."/>
            <person name="Wortman J."/>
            <person name="Nusbaum C."/>
            <person name="Birren B."/>
        </authorList>
    </citation>
    <scope>NUCLEOTIDE SEQUENCE [LARGE SCALE GENOMIC DNA]</scope>
    <source>
        <strain evidence="1">APO3</strain>
    </source>
</reference>
<sequence>MSLDCTQAHPRNKRSTSAATLSLKLFLDDGFIMDMRSLTCRDDVLRYGVNAEQETLAFLLQHEVRSRGSSAALKALQKIHRSGALNARIAHYHQLIASGMTTCPAPPATHDILEEMAAS</sequence>
<dbReference type="VEuPathDB" id="FungiDB:H257_10904"/>
<dbReference type="RefSeq" id="XP_009835952.1">
    <property type="nucleotide sequence ID" value="XM_009837650.1"/>
</dbReference>
<name>W4G599_APHAT</name>
<gene>
    <name evidence="1" type="ORF">H257_10904</name>
</gene>